<dbReference type="EMBL" id="PTQR01000009">
    <property type="protein sequence ID" value="TKX27018.1"/>
    <property type="molecule type" value="Genomic_DNA"/>
</dbReference>
<reference evidence="2 3" key="1">
    <citation type="submission" date="2018-02" db="EMBL/GenBank/DDBJ databases">
        <title>Draft genome sequences of Elsinoe sp., causing black scab on jojoba.</title>
        <authorList>
            <person name="Stodart B."/>
            <person name="Jeffress S."/>
            <person name="Ash G."/>
            <person name="Arun Chinnappa K."/>
        </authorList>
    </citation>
    <scope>NUCLEOTIDE SEQUENCE [LARGE SCALE GENOMIC DNA]</scope>
    <source>
        <strain evidence="2 3">Hillstone_2</strain>
    </source>
</reference>
<dbReference type="Proteomes" id="UP000308133">
    <property type="component" value="Unassembled WGS sequence"/>
</dbReference>
<feature type="region of interest" description="Disordered" evidence="1">
    <location>
        <begin position="252"/>
        <end position="314"/>
    </location>
</feature>
<proteinExistence type="predicted"/>
<evidence type="ECO:0000313" key="3">
    <source>
        <dbReference type="Proteomes" id="UP000308133"/>
    </source>
</evidence>
<evidence type="ECO:0000313" key="2">
    <source>
        <dbReference type="EMBL" id="TKX27018.1"/>
    </source>
</evidence>
<sequence length="1284" mass="137725">MSVRASTSLAASASPAQTLYPIQDSSVDRHSIKNLLPSRNISLEYAELKEGGLATSLIFDMLDKAVALENSAYILDLECTDKTLTFRVSSQAAIEAVASWPQKVTLITKDGKHCQSSTERGVYVAKPRSVLQKRDASYLFDIDKKGWSDVAESMKVLFGSNRNGDAQDFTSSSMLSYDHSTTMESLTTSTFSLVLVSTTTSTSSTPEGLTTTSSVSSISVTPMPNNPSTSSTTSTALTTPTMGATSVVETTAQATSTLTTSTSTMSTPTTSSPTTSTQITSSQTTSTQTTTTQTTTTQTSSTQPTTTQTTTSTTTTTTTTLYTIPTGPVPSLYNDLSPAAKEVANFLLNYTKKNADGDIIIPALNPTVITFPNTRMSTNDPDALAHAEAAFAAAGLDTPSAMAAAASQAMDSQLAETCPYPMTKKGLTRKRARSASIFRRQECPTRHTLVRRDGDSNGWDGAQEVACSDLMTGFLGELNDGLGALAEGACAGKDLYDNKAAIKCVTFGCAPEPQPPPTWIYNFNWSWNWWAGFDPNTDVVSYNDGSKLTCLDCLYNITEFRVKGEMRIILATGEIVSSTFTVSETSYMNLLFRLSAKNPISYNWEAAAPTQNLASITVSGVFQINPSIVVSFGASFSTDDTIDFTSGAYYKWPSASADVNLRESQVTAKQGWEPQVEVVQPAFKSPGTAELSPRVRRLYVLNWKVLDNKIEGGATFTSQTTTGFKAEYLDTAKGECAALQLRLVSYAANEQYCKMPAASPYLMRSGTTDVSFALSKDSGTQPEQCINVPGDLPTVNEIQYLRSSYGEFCTSYISYQAPASASYIVGTITTPSTSTKTITTTVTRTPTVRVSTTIQNPVTWCSPYVATVSAGASGTQSISAGILSKRDAFSETPLPTALARIEKRHQDPPTLIDTWLTPKISYACSQVATGTVTLTYTTSVTKVQSGSTTVTTTFSSLRSGRPVTTTSTIRSATMTKGLCPTYSQNAFDKCPLQTQATCLQLTGAGPAHINGLKLGLSAANASPGFKLQAGTFFIDCDGHLRSLPDYRWLSGDSVTKFLTFEPASTFDAASAATCSVTPSGNAGSGSISCTWQGNSLFFSFLHSTAYTMTNPNFAMKDDSRAFSMSWVDTTSFLGMSSAQGIWSAVTLTYNEVPCPCIDPIDNAAFVPTLDRYRPDAPSCPGGDGALFEMVDLGRMQWQCYERMVTTGVPQTVDNFQTNGLLGYSKAADFETCYRSCVYYPTSTSIEWNPDSSVDNCWCYTSVAYLKSDPGSSGLGWAALSFVRL</sequence>
<name>A0A4U7B6I4_9PEZI</name>
<gene>
    <name evidence="2" type="ORF">C1H76_0773</name>
</gene>
<protein>
    <submittedName>
        <fullName evidence="2">Uncharacterized protein</fullName>
    </submittedName>
</protein>
<feature type="region of interest" description="Disordered" evidence="1">
    <location>
        <begin position="201"/>
        <end position="239"/>
    </location>
</feature>
<organism evidence="2 3">
    <name type="scientific">Elsinoe australis</name>
    <dbReference type="NCBI Taxonomy" id="40998"/>
    <lineage>
        <taxon>Eukaryota</taxon>
        <taxon>Fungi</taxon>
        <taxon>Dikarya</taxon>
        <taxon>Ascomycota</taxon>
        <taxon>Pezizomycotina</taxon>
        <taxon>Dothideomycetes</taxon>
        <taxon>Dothideomycetidae</taxon>
        <taxon>Myriangiales</taxon>
        <taxon>Elsinoaceae</taxon>
        <taxon>Elsinoe</taxon>
    </lineage>
</organism>
<comment type="caution">
    <text evidence="2">The sequence shown here is derived from an EMBL/GenBank/DDBJ whole genome shotgun (WGS) entry which is preliminary data.</text>
</comment>
<evidence type="ECO:0000256" key="1">
    <source>
        <dbReference type="SAM" id="MobiDB-lite"/>
    </source>
</evidence>
<accession>A0A4U7B6I4</accession>